<proteinExistence type="predicted"/>
<dbReference type="STRING" id="117157.SAMN04489717_4992"/>
<dbReference type="PROSITE" id="PS50929">
    <property type="entry name" value="ABC_TM1F"/>
    <property type="match status" value="1"/>
</dbReference>
<dbReference type="Proteomes" id="UP000198983">
    <property type="component" value="Chromosome I"/>
</dbReference>
<evidence type="ECO:0000256" key="5">
    <source>
        <dbReference type="ARBA" id="ARBA00022989"/>
    </source>
</evidence>
<dbReference type="InterPro" id="IPR017871">
    <property type="entry name" value="ABC_transporter-like_CS"/>
</dbReference>
<evidence type="ECO:0000313" key="11">
    <source>
        <dbReference type="Proteomes" id="UP000198983"/>
    </source>
</evidence>
<keyword evidence="3" id="KW-0547">Nucleotide-binding</keyword>
<keyword evidence="4 10" id="KW-0067">ATP-binding</keyword>
<dbReference type="AlphaFoldDB" id="A0A1H1XI86"/>
<dbReference type="InterPro" id="IPR003593">
    <property type="entry name" value="AAA+_ATPase"/>
</dbReference>
<evidence type="ECO:0000256" key="6">
    <source>
        <dbReference type="ARBA" id="ARBA00023136"/>
    </source>
</evidence>
<name>A0A1H1XI86_9ACTN</name>
<gene>
    <name evidence="10" type="ORF">SAMN04489717_4992</name>
</gene>
<dbReference type="GO" id="GO:0140359">
    <property type="term" value="F:ABC-type transporter activity"/>
    <property type="evidence" value="ECO:0007669"/>
    <property type="project" value="InterPro"/>
</dbReference>
<reference evidence="10 11" key="1">
    <citation type="submission" date="2016-10" db="EMBL/GenBank/DDBJ databases">
        <authorList>
            <person name="de Groot N.N."/>
        </authorList>
    </citation>
    <scope>NUCLEOTIDE SEQUENCE [LARGE SCALE GENOMIC DNA]</scope>
    <source>
        <strain evidence="10 11">DSM 22024</strain>
    </source>
</reference>
<keyword evidence="6 7" id="KW-0472">Membrane</keyword>
<feature type="transmembrane region" description="Helical" evidence="7">
    <location>
        <begin position="280"/>
        <end position="303"/>
    </location>
</feature>
<evidence type="ECO:0000256" key="7">
    <source>
        <dbReference type="SAM" id="Phobius"/>
    </source>
</evidence>
<keyword evidence="2 7" id="KW-0812">Transmembrane</keyword>
<dbReference type="InterPro" id="IPR027417">
    <property type="entry name" value="P-loop_NTPase"/>
</dbReference>
<dbReference type="Pfam" id="PF00005">
    <property type="entry name" value="ABC_tran"/>
    <property type="match status" value="1"/>
</dbReference>
<keyword evidence="11" id="KW-1185">Reference proteome</keyword>
<feature type="transmembrane region" description="Helical" evidence="7">
    <location>
        <begin position="245"/>
        <end position="268"/>
    </location>
</feature>
<dbReference type="EMBL" id="LT629732">
    <property type="protein sequence ID" value="SDT08964.1"/>
    <property type="molecule type" value="Genomic_DNA"/>
</dbReference>
<feature type="domain" description="ABC transporter" evidence="8">
    <location>
        <begin position="342"/>
        <end position="588"/>
    </location>
</feature>
<protein>
    <submittedName>
        <fullName evidence="10">ATP-binding cassette, subfamily B</fullName>
    </submittedName>
</protein>
<sequence length="594" mass="64060">MREALRAYRMTMAIGFRAAPWRATFQLVTGMVMALVPVVLAYGAKLVVDAAMEHDPALALWAAGLLAGVVAVSLVNVFYYCDCVFGVIERAQAYAERRLMVLLGGVDGLAHHERPEYLDQVQRIREESRSLGTMVNATAGMVRSLVSLAATGVLLGRVHPALLALPLVSVVSIVIGRRARDLDVTAQEVTTEPERLRRHLFDVATSASAGKELRVFGLTGELRARHDEVAGRVVAERNRATWRGAVLGAVDALVVAAAYVAAIAFVLLLAVRGHAGPGDVVLAIGLAAQLTWIVSTAVSYGTSLMHVLKLARRLVWLEDYAEAEAYVPARPAPVPNRLREGIEVRDVSFGYPDTGGKVLDRLSLRLPAGKVVALVGENGAGKTTLVKMLCDFYRPDAGQILVDGTPLADFPVEEWRSRLSAAFQDHVPFEFTAREAVGVADLRRVDDDAAVLAGLERAGASGVLTALPNGLDTQLGKSWDGGVDLSGGQWQRLALGRGLMRTDPLLVVFDEPTAALDPQTEHAMFERFAAAARSGARQGTVTLLVSHRFSTVRMADLIVVLSRGRVLEQGSHAELMEHGGLYAELYDLQSRAYR</sequence>
<evidence type="ECO:0000256" key="3">
    <source>
        <dbReference type="ARBA" id="ARBA00022741"/>
    </source>
</evidence>
<dbReference type="Gene3D" id="1.20.1560.10">
    <property type="entry name" value="ABC transporter type 1, transmembrane domain"/>
    <property type="match status" value="1"/>
</dbReference>
<dbReference type="SMART" id="SM00382">
    <property type="entry name" value="AAA"/>
    <property type="match status" value="1"/>
</dbReference>
<accession>A0A1H1XI86</accession>
<dbReference type="GO" id="GO:0005886">
    <property type="term" value="C:plasma membrane"/>
    <property type="evidence" value="ECO:0007669"/>
    <property type="project" value="UniProtKB-SubCell"/>
</dbReference>
<dbReference type="Gene3D" id="3.40.50.300">
    <property type="entry name" value="P-loop containing nucleotide triphosphate hydrolases"/>
    <property type="match status" value="1"/>
</dbReference>
<evidence type="ECO:0000313" key="10">
    <source>
        <dbReference type="EMBL" id="SDT08964.1"/>
    </source>
</evidence>
<evidence type="ECO:0000256" key="2">
    <source>
        <dbReference type="ARBA" id="ARBA00022692"/>
    </source>
</evidence>
<dbReference type="GO" id="GO:0005524">
    <property type="term" value="F:ATP binding"/>
    <property type="evidence" value="ECO:0007669"/>
    <property type="project" value="UniProtKB-KW"/>
</dbReference>
<dbReference type="RefSeq" id="WP_092655981.1">
    <property type="nucleotide sequence ID" value="NZ_LT629732.1"/>
</dbReference>
<feature type="transmembrane region" description="Helical" evidence="7">
    <location>
        <begin position="21"/>
        <end position="43"/>
    </location>
</feature>
<dbReference type="InterPro" id="IPR011527">
    <property type="entry name" value="ABC1_TM_dom"/>
</dbReference>
<organism evidence="10 11">
    <name type="scientific">Actinopolymorpha singaporensis</name>
    <dbReference type="NCBI Taxonomy" id="117157"/>
    <lineage>
        <taxon>Bacteria</taxon>
        <taxon>Bacillati</taxon>
        <taxon>Actinomycetota</taxon>
        <taxon>Actinomycetes</taxon>
        <taxon>Propionibacteriales</taxon>
        <taxon>Actinopolymorphaceae</taxon>
        <taxon>Actinopolymorpha</taxon>
    </lineage>
</organism>
<dbReference type="OrthoDB" id="9806127at2"/>
<dbReference type="SUPFAM" id="SSF90123">
    <property type="entry name" value="ABC transporter transmembrane region"/>
    <property type="match status" value="1"/>
</dbReference>
<evidence type="ECO:0000256" key="4">
    <source>
        <dbReference type="ARBA" id="ARBA00022840"/>
    </source>
</evidence>
<feature type="transmembrane region" description="Helical" evidence="7">
    <location>
        <begin position="58"/>
        <end position="81"/>
    </location>
</feature>
<evidence type="ECO:0000259" key="9">
    <source>
        <dbReference type="PROSITE" id="PS50929"/>
    </source>
</evidence>
<dbReference type="GO" id="GO:0016887">
    <property type="term" value="F:ATP hydrolysis activity"/>
    <property type="evidence" value="ECO:0007669"/>
    <property type="project" value="InterPro"/>
</dbReference>
<dbReference type="PANTHER" id="PTHR24221:SF654">
    <property type="entry name" value="ATP-BINDING CASSETTE SUB-FAMILY B MEMBER 6"/>
    <property type="match status" value="1"/>
</dbReference>
<dbReference type="InterPro" id="IPR039421">
    <property type="entry name" value="Type_1_exporter"/>
</dbReference>
<dbReference type="InterPro" id="IPR036640">
    <property type="entry name" value="ABC1_TM_sf"/>
</dbReference>
<evidence type="ECO:0000259" key="8">
    <source>
        <dbReference type="PROSITE" id="PS50893"/>
    </source>
</evidence>
<evidence type="ECO:0000256" key="1">
    <source>
        <dbReference type="ARBA" id="ARBA00004651"/>
    </source>
</evidence>
<keyword evidence="5 7" id="KW-1133">Transmembrane helix</keyword>
<dbReference type="PROSITE" id="PS50893">
    <property type="entry name" value="ABC_TRANSPORTER_2"/>
    <property type="match status" value="1"/>
</dbReference>
<dbReference type="PROSITE" id="PS00211">
    <property type="entry name" value="ABC_TRANSPORTER_1"/>
    <property type="match status" value="1"/>
</dbReference>
<dbReference type="GO" id="GO:0034040">
    <property type="term" value="F:ATPase-coupled lipid transmembrane transporter activity"/>
    <property type="evidence" value="ECO:0007669"/>
    <property type="project" value="TreeGrafter"/>
</dbReference>
<dbReference type="InterPro" id="IPR003439">
    <property type="entry name" value="ABC_transporter-like_ATP-bd"/>
</dbReference>
<feature type="domain" description="ABC transmembrane type-1" evidence="9">
    <location>
        <begin position="121"/>
        <end position="306"/>
    </location>
</feature>
<dbReference type="SUPFAM" id="SSF52540">
    <property type="entry name" value="P-loop containing nucleoside triphosphate hydrolases"/>
    <property type="match status" value="1"/>
</dbReference>
<comment type="subcellular location">
    <subcellularLocation>
        <location evidence="1">Cell membrane</location>
        <topology evidence="1">Multi-pass membrane protein</topology>
    </subcellularLocation>
</comment>
<dbReference type="PANTHER" id="PTHR24221">
    <property type="entry name" value="ATP-BINDING CASSETTE SUB-FAMILY B"/>
    <property type="match status" value="1"/>
</dbReference>